<keyword evidence="1" id="KW-0732">Signal</keyword>
<dbReference type="InterPro" id="IPR001769">
    <property type="entry name" value="Gingipain"/>
</dbReference>
<dbReference type="NCBIfam" id="NF033707">
    <property type="entry name" value="T9SS_sortase"/>
    <property type="match status" value="1"/>
</dbReference>
<dbReference type="Pfam" id="PF01364">
    <property type="entry name" value="Peptidase_C25"/>
    <property type="match status" value="1"/>
</dbReference>
<dbReference type="Gene3D" id="2.60.40.4070">
    <property type="match status" value="1"/>
</dbReference>
<dbReference type="Proteomes" id="UP000500961">
    <property type="component" value="Chromosome"/>
</dbReference>
<dbReference type="EMBL" id="CP041345">
    <property type="protein sequence ID" value="QKG79492.1"/>
    <property type="molecule type" value="Genomic_DNA"/>
</dbReference>
<feature type="domain" description="Gingipain" evidence="2">
    <location>
        <begin position="436"/>
        <end position="801"/>
    </location>
</feature>
<gene>
    <name evidence="3" type="primary">porU</name>
    <name evidence="3" type="ORF">FHG85_04145</name>
</gene>
<proteinExistence type="predicted"/>
<name>A0A7D3XD52_9BACT</name>
<dbReference type="Gene3D" id="3.40.50.10390">
    <property type="entry name" value="Gingipain r, domain 1"/>
    <property type="match status" value="1"/>
</dbReference>
<dbReference type="KEGG" id="ttz:FHG85_04145"/>
<dbReference type="GO" id="GO:0008234">
    <property type="term" value="F:cysteine-type peptidase activity"/>
    <property type="evidence" value="ECO:0007669"/>
    <property type="project" value="InterPro"/>
</dbReference>
<dbReference type="InterPro" id="IPR029031">
    <property type="entry name" value="Gingipain_N_sf"/>
</dbReference>
<evidence type="ECO:0000313" key="4">
    <source>
        <dbReference type="Proteomes" id="UP000500961"/>
    </source>
</evidence>
<evidence type="ECO:0000313" key="3">
    <source>
        <dbReference type="EMBL" id="QKG79492.1"/>
    </source>
</evidence>
<dbReference type="InterPro" id="IPR029030">
    <property type="entry name" value="Caspase-like_dom_sf"/>
</dbReference>
<protein>
    <submittedName>
        <fullName evidence="3">Type IX secretion system sortase PorU</fullName>
    </submittedName>
</protein>
<dbReference type="AlphaFoldDB" id="A0A7D3XD52"/>
<organism evidence="3 4">
    <name type="scientific">Tenuifilum thalassicum</name>
    <dbReference type="NCBI Taxonomy" id="2590900"/>
    <lineage>
        <taxon>Bacteria</taxon>
        <taxon>Pseudomonadati</taxon>
        <taxon>Bacteroidota</taxon>
        <taxon>Bacteroidia</taxon>
        <taxon>Bacteroidales</taxon>
        <taxon>Tenuifilaceae</taxon>
        <taxon>Tenuifilum</taxon>
    </lineage>
</organism>
<sequence>MRTVFIIILLTIFQNPLFTRDFSASAANKHFYSFFPYENSNQLSPPANSTKNNIILNNPAANSPLKSSVLSNGKWYKFGVKKSGIYKISYTELTQLGLDNLDNISVWGIGGKALPLMNNEKSYDDIQPIPILIYKGTDNVFNQGDYILFYAEGPRTLRYDGNFNAWKWDEHLYSKSIFYFLTTSQTQVQIDSDSPPSTSENYSTNEFDQVTTFEKNDTNLVKSGREWFGEIFDIQTKYSYSIETPEIVENSTYKVWARMAARSSASSTFSISFNGQSNLISFSPVPISDPLANKVSVSEQVFTGNINDQAFKIELTYNKPNTGSVGFLDFISVQTRHALKYNSEQLTFRDFSSVGNGNVSKFIISNANSALQIWDVSNINFTKRIPISFSSGNASFKVATDSLRTFIGFEPDMAYSIEAFTPVENQDIKGNGFYEYFIVTHPLFKEYAEDLAQTHREKSNLSVIVYTTEEVYNEFSSGTPDVSAIRNMIRYFYRNASSDADKPKYLLLFGDGSFDNLSDSPNNTNFIPTYQSTRSINSVSSFVSDDFFGLLDDDEGESTGFLDIGIGRLPVSTTEQAADVVDKIKRYINNDDIDDWQSKMVFIGDDEDGNIHMNDANTLAEYIETNHPGYNVQKIFFDAYQQENTSAGQRYPDVTKDINDAVNRGALLVNYTGHGNERWLSHEKVLMLNDVLSWQNKNRLPLFVTATCEFSRFDDYHITSTGEWILLYPDGGAVALLSTTRLVYSSPNFTLNYNFIQQILNTDAEGKHYRLGDLVRITKYLSGTGLNKRNFSLLGDPALMLHYPAFKANITDIKKVSTNEEVTTLKSLEKISISGEIVDNTDVRNTSFNGIASVTVFDKESEITTLANDGGNPITFKARTNVVFKGKATVTNGEFSIQFTVPKDINYSIGAGKICVFATDGTLTALGANDTIKVGGIGTPYEFDSEGPAISLYLNDEKFMNNGISGPNPKLLVVLSDPNGINTTGIGIGHDLTATILYPDGSTSYVNLNDFYSATLDDYTQGTATYQLSNLVPGSYTVTVKAWDTFNNSSKSTLSFRVVDDNSLQISNFYCYPNPITDFTNFFFDSNLSSININVRIEIFNLNGAKVAELKKANISPEGFRIGPFSWNGRSYNGSKLPKGVYIGRLTVNSEKGTQNAVTKFVVF</sequence>
<accession>A0A7D3XD52</accession>
<keyword evidence="4" id="KW-1185">Reference proteome</keyword>
<dbReference type="Gene3D" id="3.40.50.1460">
    <property type="match status" value="1"/>
</dbReference>
<dbReference type="CDD" id="cd02258">
    <property type="entry name" value="Peptidase_C25_N"/>
    <property type="match status" value="1"/>
</dbReference>
<reference evidence="3 4" key="1">
    <citation type="submission" date="2019-07" db="EMBL/GenBank/DDBJ databases">
        <title>Thalassofilum flectens gen. nov., sp. nov., a novel moderate thermophilic anaerobe from a shallow sea hot spring in Kunashir Island (Russia), representing a new family in the order Bacteroidales, and proposal of Thalassofilacea fam. nov.</title>
        <authorList>
            <person name="Kochetkova T.V."/>
            <person name="Podosokorskaya O.A."/>
            <person name="Novikov A."/>
            <person name="Elcheninov A.G."/>
            <person name="Toshchakov S.V."/>
            <person name="Kublanov I.V."/>
        </authorList>
    </citation>
    <scope>NUCLEOTIDE SEQUENCE [LARGE SCALE GENOMIC DNA]</scope>
    <source>
        <strain evidence="3 4">38-H</strain>
    </source>
</reference>
<evidence type="ECO:0000256" key="1">
    <source>
        <dbReference type="ARBA" id="ARBA00022729"/>
    </source>
</evidence>
<evidence type="ECO:0000259" key="2">
    <source>
        <dbReference type="Pfam" id="PF01364"/>
    </source>
</evidence>
<dbReference type="RefSeq" id="WP_173073280.1">
    <property type="nucleotide sequence ID" value="NZ_CP041345.1"/>
</dbReference>
<dbReference type="GO" id="GO:0006508">
    <property type="term" value="P:proteolysis"/>
    <property type="evidence" value="ECO:0007669"/>
    <property type="project" value="InterPro"/>
</dbReference>
<dbReference type="SUPFAM" id="SSF52129">
    <property type="entry name" value="Caspase-like"/>
    <property type="match status" value="1"/>
</dbReference>